<evidence type="ECO:0000256" key="1">
    <source>
        <dbReference type="SAM" id="Phobius"/>
    </source>
</evidence>
<organism evidence="3 4">
    <name type="scientific">Halomarina oriensis</name>
    <dbReference type="NCBI Taxonomy" id="671145"/>
    <lineage>
        <taxon>Archaea</taxon>
        <taxon>Methanobacteriati</taxon>
        <taxon>Methanobacteriota</taxon>
        <taxon>Stenosarchaea group</taxon>
        <taxon>Halobacteria</taxon>
        <taxon>Halobacteriales</taxon>
        <taxon>Natronomonadaceae</taxon>
        <taxon>Halomarina</taxon>
    </lineage>
</organism>
<sequence length="337" mass="35841">MSARRSRVSTIPFDLILVLLYLGAVNGLLASNALGAPGNTLRVLVTLPLVVFVPGYALAAAAFPRAPVRERRGSLLDRVRERPSGVDTTERVALGLGLSLALLPVVGLLVAFEPGPFSTETSIVGLSGAAALFTVVAAIRRWRLSADERYGPPIGYWRAVAGSTTEGSRTDVLLSVGLGLSVAFALVAGGYAIAAPLDAQESSYVGAGYLNATGDFVAETPDNMEEGVSPGTSVDSAFYVKNAKDRTVEYTVVVQVQRYDDQGNLQRVSELNRYRQALEPGQEWINPHQATLRLQGENVRLTYLLFEGPVPAGASIDSPELEAYAYHSVSVGSSEDD</sequence>
<reference evidence="3 4" key="1">
    <citation type="submission" date="2019-12" db="EMBL/GenBank/DDBJ databases">
        <title>Halocatena pleomorpha gen. nov. sp. nov., an extremely halophilic archaeon of family Halobacteriaceae isolated from saltpan soil.</title>
        <authorList>
            <person name="Pal Y."/>
            <person name="Verma A."/>
            <person name="Krishnamurthi S."/>
            <person name="Kumar P."/>
        </authorList>
    </citation>
    <scope>NUCLEOTIDE SEQUENCE [LARGE SCALE GENOMIC DNA]</scope>
    <source>
        <strain evidence="3 4">JCM 16495</strain>
    </source>
</reference>
<name>A0A6B0GER7_9EURY</name>
<dbReference type="InterPro" id="IPR011674">
    <property type="entry name" value="DUF1616"/>
</dbReference>
<keyword evidence="1" id="KW-1133">Transmembrane helix</keyword>
<feature type="domain" description="DUF1616" evidence="2">
    <location>
        <begin position="32"/>
        <end position="320"/>
    </location>
</feature>
<feature type="transmembrane region" description="Helical" evidence="1">
    <location>
        <begin position="12"/>
        <end position="31"/>
    </location>
</feature>
<accession>A0A6B0GER7</accession>
<dbReference type="EMBL" id="WSZK01000005">
    <property type="protein sequence ID" value="MWG33214.1"/>
    <property type="molecule type" value="Genomic_DNA"/>
</dbReference>
<evidence type="ECO:0000259" key="2">
    <source>
        <dbReference type="Pfam" id="PF07760"/>
    </source>
</evidence>
<dbReference type="Pfam" id="PF07760">
    <property type="entry name" value="DUF1616"/>
    <property type="match status" value="1"/>
</dbReference>
<protein>
    <submittedName>
        <fullName evidence="3">DUF1616 domain-containing protein</fullName>
    </submittedName>
</protein>
<feature type="transmembrane region" description="Helical" evidence="1">
    <location>
        <begin position="43"/>
        <end position="63"/>
    </location>
</feature>
<evidence type="ECO:0000313" key="3">
    <source>
        <dbReference type="EMBL" id="MWG33214.1"/>
    </source>
</evidence>
<dbReference type="OrthoDB" id="82282at2157"/>
<feature type="transmembrane region" description="Helical" evidence="1">
    <location>
        <begin position="123"/>
        <end position="139"/>
    </location>
</feature>
<proteinExistence type="predicted"/>
<dbReference type="Proteomes" id="UP000451471">
    <property type="component" value="Unassembled WGS sequence"/>
</dbReference>
<comment type="caution">
    <text evidence="3">The sequence shown here is derived from an EMBL/GenBank/DDBJ whole genome shotgun (WGS) entry which is preliminary data.</text>
</comment>
<gene>
    <name evidence="3" type="ORF">GQS65_01700</name>
</gene>
<evidence type="ECO:0000313" key="4">
    <source>
        <dbReference type="Proteomes" id="UP000451471"/>
    </source>
</evidence>
<keyword evidence="1" id="KW-0472">Membrane</keyword>
<dbReference type="RefSeq" id="WP_158202945.1">
    <property type="nucleotide sequence ID" value="NZ_WSZK01000005.1"/>
</dbReference>
<feature type="transmembrane region" description="Helical" evidence="1">
    <location>
        <begin position="92"/>
        <end position="111"/>
    </location>
</feature>
<feature type="transmembrane region" description="Helical" evidence="1">
    <location>
        <begin position="172"/>
        <end position="194"/>
    </location>
</feature>
<keyword evidence="4" id="KW-1185">Reference proteome</keyword>
<dbReference type="AlphaFoldDB" id="A0A6B0GER7"/>
<keyword evidence="1" id="KW-0812">Transmembrane</keyword>